<dbReference type="Proteomes" id="UP001519362">
    <property type="component" value="Unassembled WGS sequence"/>
</dbReference>
<feature type="transmembrane region" description="Helical" evidence="8">
    <location>
        <begin position="352"/>
        <end position="375"/>
    </location>
</feature>
<sequence length="450" mass="47449">MRVVLGFFRDVIRRSPARTAVLVFAFAALVFTALLSLPIASANRQITPLSDAFFTAVSAVTVTGLTTVNTADHWSLFGEIVILAAIQVGALGVVTIALLFARVVTKRLGLSSKIMAREMVGASDLGDVWRLLRIVLAVTFIAEGALMAVLIPAFIVADGDWLIGIWHGIFYAISAFGNAGFVVHSGGLADLDGNYVVLGAVAIGVFVGSFGFPVFLNFVRAKWMVKHWSLHTKLTLVTTSILLVVGMAGWLVTEWANPATLGDRAVGDRLFQGLFASINMRSGGFHVVDTSEMSTASMLITDAMMFVGGGSASTAGGIKVTTLAVLFLAIVAEAKGTHHVMAARRRIPEGALRVAISVTFLGASLVLGGSLLIAMTNNAQLADILFEVISAFATCGLSVGLSAELDGFGKIVLSILMLTGRVGPIALAASLTARQRDVHFTYPEERPIIG</sequence>
<dbReference type="InterPro" id="IPR003445">
    <property type="entry name" value="Cat_transpt"/>
</dbReference>
<gene>
    <name evidence="9" type="ORF">JOF34_001902</name>
</gene>
<dbReference type="EMBL" id="JAGIOL010000001">
    <property type="protein sequence ID" value="MBP2437316.1"/>
    <property type="molecule type" value="Genomic_DNA"/>
</dbReference>
<proteinExistence type="predicted"/>
<name>A0ABS4ZJ68_9MICO</name>
<keyword evidence="7 8" id="KW-0472">Membrane</keyword>
<dbReference type="PANTHER" id="PTHR32024">
    <property type="entry name" value="TRK SYSTEM POTASSIUM UPTAKE PROTEIN TRKG-RELATED"/>
    <property type="match status" value="1"/>
</dbReference>
<feature type="transmembrane region" description="Helical" evidence="8">
    <location>
        <begin position="52"/>
        <end position="68"/>
    </location>
</feature>
<protein>
    <submittedName>
        <fullName evidence="9">Trk-type K+ transport system membrane component</fullName>
    </submittedName>
</protein>
<reference evidence="9 10" key="1">
    <citation type="submission" date="2021-03" db="EMBL/GenBank/DDBJ databases">
        <title>Sequencing the genomes of 1000 actinobacteria strains.</title>
        <authorList>
            <person name="Klenk H.-P."/>
        </authorList>
    </citation>
    <scope>NUCLEOTIDE SEQUENCE [LARGE SCALE GENOMIC DNA]</scope>
    <source>
        <strain evidence="9 10">DSM 24221</strain>
    </source>
</reference>
<keyword evidence="4 8" id="KW-0812">Transmembrane</keyword>
<feature type="transmembrane region" description="Helical" evidence="8">
    <location>
        <begin position="411"/>
        <end position="433"/>
    </location>
</feature>
<evidence type="ECO:0000256" key="2">
    <source>
        <dbReference type="ARBA" id="ARBA00022448"/>
    </source>
</evidence>
<evidence type="ECO:0000256" key="6">
    <source>
        <dbReference type="ARBA" id="ARBA00023065"/>
    </source>
</evidence>
<feature type="transmembrane region" description="Helical" evidence="8">
    <location>
        <begin position="169"/>
        <end position="189"/>
    </location>
</feature>
<evidence type="ECO:0000256" key="1">
    <source>
        <dbReference type="ARBA" id="ARBA00004651"/>
    </source>
</evidence>
<keyword evidence="10" id="KW-1185">Reference proteome</keyword>
<feature type="transmembrane region" description="Helical" evidence="8">
    <location>
        <begin position="303"/>
        <end position="331"/>
    </location>
</feature>
<feature type="transmembrane region" description="Helical" evidence="8">
    <location>
        <begin position="195"/>
        <end position="218"/>
    </location>
</feature>
<evidence type="ECO:0000313" key="9">
    <source>
        <dbReference type="EMBL" id="MBP2437316.1"/>
    </source>
</evidence>
<dbReference type="PANTHER" id="PTHR32024:SF1">
    <property type="entry name" value="KTR SYSTEM POTASSIUM UPTAKE PROTEIN B"/>
    <property type="match status" value="1"/>
</dbReference>
<comment type="subcellular location">
    <subcellularLocation>
        <location evidence="1">Cell membrane</location>
        <topology evidence="1">Multi-pass membrane protein</topology>
    </subcellularLocation>
</comment>
<feature type="transmembrane region" description="Helical" evidence="8">
    <location>
        <begin position="230"/>
        <end position="252"/>
    </location>
</feature>
<comment type="caution">
    <text evidence="9">The sequence shown here is derived from an EMBL/GenBank/DDBJ whole genome shotgun (WGS) entry which is preliminary data.</text>
</comment>
<evidence type="ECO:0000256" key="8">
    <source>
        <dbReference type="SAM" id="Phobius"/>
    </source>
</evidence>
<feature type="transmembrane region" description="Helical" evidence="8">
    <location>
        <begin position="80"/>
        <end position="101"/>
    </location>
</feature>
<evidence type="ECO:0000313" key="10">
    <source>
        <dbReference type="Proteomes" id="UP001519362"/>
    </source>
</evidence>
<evidence type="ECO:0000256" key="3">
    <source>
        <dbReference type="ARBA" id="ARBA00022475"/>
    </source>
</evidence>
<evidence type="ECO:0000256" key="4">
    <source>
        <dbReference type="ARBA" id="ARBA00022692"/>
    </source>
</evidence>
<feature type="transmembrane region" description="Helical" evidence="8">
    <location>
        <begin position="134"/>
        <end position="157"/>
    </location>
</feature>
<keyword evidence="6" id="KW-0406">Ion transport</keyword>
<keyword evidence="3" id="KW-1003">Cell membrane</keyword>
<keyword evidence="5 8" id="KW-1133">Transmembrane helix</keyword>
<dbReference type="Pfam" id="PF02386">
    <property type="entry name" value="TrkH"/>
    <property type="match status" value="1"/>
</dbReference>
<organism evidence="9 10">
    <name type="scientific">Microbacterium amylolyticum</name>
    <dbReference type="NCBI Taxonomy" id="936337"/>
    <lineage>
        <taxon>Bacteria</taxon>
        <taxon>Bacillati</taxon>
        <taxon>Actinomycetota</taxon>
        <taxon>Actinomycetes</taxon>
        <taxon>Micrococcales</taxon>
        <taxon>Microbacteriaceae</taxon>
        <taxon>Microbacterium</taxon>
    </lineage>
</organism>
<evidence type="ECO:0000256" key="7">
    <source>
        <dbReference type="ARBA" id="ARBA00023136"/>
    </source>
</evidence>
<accession>A0ABS4ZJ68</accession>
<dbReference type="RefSeq" id="WP_165134288.1">
    <property type="nucleotide sequence ID" value="NZ_CP049253.1"/>
</dbReference>
<evidence type="ECO:0000256" key="5">
    <source>
        <dbReference type="ARBA" id="ARBA00022989"/>
    </source>
</evidence>
<keyword evidence="2" id="KW-0813">Transport</keyword>